<feature type="domain" description="BioF2-like acetyltransferase" evidence="7">
    <location>
        <begin position="168"/>
        <end position="294"/>
    </location>
</feature>
<proteinExistence type="inferred from homology"/>
<evidence type="ECO:0000256" key="5">
    <source>
        <dbReference type="ARBA" id="ARBA00023315"/>
    </source>
</evidence>
<dbReference type="STRING" id="545697.HMPREF0216_00414"/>
<keyword evidence="6" id="KW-0961">Cell wall biogenesis/degradation</keyword>
<evidence type="ECO:0000256" key="6">
    <source>
        <dbReference type="ARBA" id="ARBA00023316"/>
    </source>
</evidence>
<keyword evidence="3" id="KW-0133">Cell shape</keyword>
<dbReference type="eggNOG" id="COG2348">
    <property type="taxonomic scope" value="Bacteria"/>
</dbReference>
<dbReference type="InterPro" id="IPR016181">
    <property type="entry name" value="Acyl_CoA_acyltransferase"/>
</dbReference>
<evidence type="ECO:0000313" key="9">
    <source>
        <dbReference type="Proteomes" id="UP000010420"/>
    </source>
</evidence>
<dbReference type="RefSeq" id="WP_005210471.1">
    <property type="nucleotide sequence ID" value="NZ_KB291607.1"/>
</dbReference>
<dbReference type="InterPro" id="IPR050644">
    <property type="entry name" value="PG_Glycine_Bridge_Synth"/>
</dbReference>
<evidence type="ECO:0000256" key="3">
    <source>
        <dbReference type="ARBA" id="ARBA00022960"/>
    </source>
</evidence>
<comment type="similarity">
    <text evidence="1">Belongs to the FemABX family.</text>
</comment>
<dbReference type="GO" id="GO:0016755">
    <property type="term" value="F:aminoacyltransferase activity"/>
    <property type="evidence" value="ECO:0007669"/>
    <property type="project" value="InterPro"/>
</dbReference>
<dbReference type="GO" id="GO:0008360">
    <property type="term" value="P:regulation of cell shape"/>
    <property type="evidence" value="ECO:0007669"/>
    <property type="project" value="UniProtKB-KW"/>
</dbReference>
<dbReference type="EMBL" id="AMEZ01000013">
    <property type="protein sequence ID" value="EKY29055.1"/>
    <property type="molecule type" value="Genomic_DNA"/>
</dbReference>
<dbReference type="Pfam" id="PF13480">
    <property type="entry name" value="Acetyltransf_6"/>
    <property type="match status" value="1"/>
</dbReference>
<dbReference type="PATRIC" id="fig|545697.3.peg.407"/>
<keyword evidence="9" id="KW-1185">Reference proteome</keyword>
<evidence type="ECO:0000259" key="7">
    <source>
        <dbReference type="Pfam" id="PF13480"/>
    </source>
</evidence>
<keyword evidence="2" id="KW-0808">Transferase</keyword>
<organism evidence="8 9">
    <name type="scientific">Clostridium celatum DSM 1785</name>
    <dbReference type="NCBI Taxonomy" id="545697"/>
    <lineage>
        <taxon>Bacteria</taxon>
        <taxon>Bacillati</taxon>
        <taxon>Bacillota</taxon>
        <taxon>Clostridia</taxon>
        <taxon>Eubacteriales</taxon>
        <taxon>Clostridiaceae</taxon>
        <taxon>Clostridium</taxon>
    </lineage>
</organism>
<dbReference type="GO" id="GO:0009252">
    <property type="term" value="P:peptidoglycan biosynthetic process"/>
    <property type="evidence" value="ECO:0007669"/>
    <property type="project" value="UniProtKB-KW"/>
</dbReference>
<dbReference type="PANTHER" id="PTHR36174">
    <property type="entry name" value="LIPID II:GLYCINE GLYCYLTRANSFERASE"/>
    <property type="match status" value="1"/>
</dbReference>
<keyword evidence="4" id="KW-0573">Peptidoglycan synthesis</keyword>
<dbReference type="InterPro" id="IPR003447">
    <property type="entry name" value="FEMABX"/>
</dbReference>
<dbReference type="InterPro" id="IPR038740">
    <property type="entry name" value="BioF2-like_GNAT_dom"/>
</dbReference>
<dbReference type="SUPFAM" id="SSF55729">
    <property type="entry name" value="Acyl-CoA N-acyltransferases (Nat)"/>
    <property type="match status" value="1"/>
</dbReference>
<evidence type="ECO:0000256" key="4">
    <source>
        <dbReference type="ARBA" id="ARBA00022984"/>
    </source>
</evidence>
<dbReference type="GO" id="GO:0071555">
    <property type="term" value="P:cell wall organization"/>
    <property type="evidence" value="ECO:0007669"/>
    <property type="project" value="UniProtKB-KW"/>
</dbReference>
<dbReference type="OrthoDB" id="9785911at2"/>
<dbReference type="HOGENOM" id="CLU_055609_0_0_9"/>
<dbReference type="PANTHER" id="PTHR36174:SF1">
    <property type="entry name" value="LIPID II:GLYCINE GLYCYLTRANSFERASE"/>
    <property type="match status" value="1"/>
</dbReference>
<reference evidence="8 9" key="1">
    <citation type="submission" date="2012-05" db="EMBL/GenBank/DDBJ databases">
        <authorList>
            <person name="Weinstock G."/>
            <person name="Sodergren E."/>
            <person name="Lobos E.A."/>
            <person name="Fulton L."/>
            <person name="Fulton R."/>
            <person name="Courtney L."/>
            <person name="Fronick C."/>
            <person name="O'Laughlin M."/>
            <person name="Godfrey J."/>
            <person name="Wilson R.M."/>
            <person name="Miner T."/>
            <person name="Farmer C."/>
            <person name="Delehaunty K."/>
            <person name="Cordes M."/>
            <person name="Minx P."/>
            <person name="Tomlinson C."/>
            <person name="Chen J."/>
            <person name="Wollam A."/>
            <person name="Pepin K.H."/>
            <person name="Bhonagiri V."/>
            <person name="Zhang X."/>
            <person name="Suruliraj S."/>
            <person name="Warren W."/>
            <person name="Mitreva M."/>
            <person name="Mardis E.R."/>
            <person name="Wilson R.K."/>
        </authorList>
    </citation>
    <scope>NUCLEOTIDE SEQUENCE [LARGE SCALE GENOMIC DNA]</scope>
    <source>
        <strain evidence="8 9">DSM 1785</strain>
    </source>
</reference>
<dbReference type="Proteomes" id="UP000010420">
    <property type="component" value="Unassembled WGS sequence"/>
</dbReference>
<name>L1QMV1_9CLOT</name>
<comment type="caution">
    <text evidence="8">The sequence shown here is derived from an EMBL/GenBank/DDBJ whole genome shotgun (WGS) entry which is preliminary data.</text>
</comment>
<evidence type="ECO:0000256" key="2">
    <source>
        <dbReference type="ARBA" id="ARBA00022679"/>
    </source>
</evidence>
<dbReference type="AlphaFoldDB" id="L1QMV1"/>
<dbReference type="Gene3D" id="3.40.630.30">
    <property type="match status" value="1"/>
</dbReference>
<gene>
    <name evidence="8" type="ORF">HMPREF0216_00414</name>
</gene>
<evidence type="ECO:0000256" key="1">
    <source>
        <dbReference type="ARBA" id="ARBA00009943"/>
    </source>
</evidence>
<protein>
    <recommendedName>
        <fullName evidence="7">BioF2-like acetyltransferase domain-containing protein</fullName>
    </recommendedName>
</protein>
<evidence type="ECO:0000313" key="8">
    <source>
        <dbReference type="EMBL" id="EKY29055.1"/>
    </source>
</evidence>
<accession>L1QMV1</accession>
<keyword evidence="5" id="KW-0012">Acyltransferase</keyword>
<sequence length="359" mass="42795">MYREVNFSQKDIWDEIVNSFNNVDIYFRWGYIKPFSDNRDGEPILFYYEDDNGRVANIFLKRDIADCRYFKNIIDKEKYFDITSPYGYGGVLHEGTNEKLLAKAYVEEFERYCADNNIISEFIRFNPMINNYKFLDEYYDITFNRKTVYMKIDESEEKILSDMDGKCRGRVRKAIKNGVIVKNGNTDDMICKFSDLYLGTMDRDNAEEYYYFNKEFFFEVINELKDNSKIFTANIDERVISAALVLFNENYVHCHFLGNDKEYLKLAPNNLLFFEIAKWGHENGKSIFHIGGGYQSENDNLFKFKSTFSKSNRFDFYIGKKIYNKEMYDYLVNIRGNNYSDSKFFPKYREKDNALILNN</sequence>
<dbReference type="PROSITE" id="PS51191">
    <property type="entry name" value="FEMABX"/>
    <property type="match status" value="1"/>
</dbReference>